<evidence type="ECO:0008006" key="3">
    <source>
        <dbReference type="Google" id="ProtNLM"/>
    </source>
</evidence>
<keyword evidence="2" id="KW-1185">Reference proteome</keyword>
<organism evidence="1 2">
    <name type="scientific">Microbacterium aquilitoris</name>
    <dbReference type="NCBI Taxonomy" id="3067307"/>
    <lineage>
        <taxon>Bacteria</taxon>
        <taxon>Bacillati</taxon>
        <taxon>Actinomycetota</taxon>
        <taxon>Actinomycetes</taxon>
        <taxon>Micrococcales</taxon>
        <taxon>Microbacteriaceae</taxon>
        <taxon>Microbacterium</taxon>
    </lineage>
</organism>
<sequence length="93" mass="10938">MSPELTAQFDAWDRDDPDLADAFDEVLELLERDNPDDDGHWRLRKRLIRPANAYVVPVRVRGRDVQYYLFWQPEDMQTTAVIRGMEESTANLD</sequence>
<protein>
    <recommendedName>
        <fullName evidence="3">Type II toxin-antitoxin system RelE/ParE family toxin</fullName>
    </recommendedName>
</protein>
<proteinExistence type="predicted"/>
<name>A0ABU3GFI1_9MICO</name>
<gene>
    <name evidence="1" type="ORF">Q9S78_02125</name>
</gene>
<comment type="caution">
    <text evidence="1">The sequence shown here is derived from an EMBL/GenBank/DDBJ whole genome shotgun (WGS) entry which is preliminary data.</text>
</comment>
<dbReference type="RefSeq" id="WP_311868618.1">
    <property type="nucleotide sequence ID" value="NZ_JAUZVT010000001.1"/>
</dbReference>
<dbReference type="Proteomes" id="UP001262835">
    <property type="component" value="Unassembled WGS sequence"/>
</dbReference>
<accession>A0ABU3GFI1</accession>
<evidence type="ECO:0000313" key="1">
    <source>
        <dbReference type="EMBL" id="MDT3329456.1"/>
    </source>
</evidence>
<reference evidence="1 2" key="1">
    <citation type="submission" date="2023-08" db="EMBL/GenBank/DDBJ databases">
        <title>Microbacterium aquilitoris sp. nov. and Microbacterium gwkjibeachense sp. nov., isolated from beach.</title>
        <authorList>
            <person name="Lee S.D."/>
            <person name="Yang H."/>
            <person name="Kim I."/>
        </authorList>
    </citation>
    <scope>NUCLEOTIDE SEQUENCE [LARGE SCALE GENOMIC DNA]</scope>
    <source>
        <strain evidence="1 2">KSW-18</strain>
    </source>
</reference>
<dbReference type="EMBL" id="JAUZVT010000001">
    <property type="protein sequence ID" value="MDT3329456.1"/>
    <property type="molecule type" value="Genomic_DNA"/>
</dbReference>
<evidence type="ECO:0000313" key="2">
    <source>
        <dbReference type="Proteomes" id="UP001262835"/>
    </source>
</evidence>